<evidence type="ECO:0000313" key="8">
    <source>
        <dbReference type="Proteomes" id="UP000776650"/>
    </source>
</evidence>
<name>A0A921F3E0_9ACTN</name>
<dbReference type="Gene3D" id="1.20.1250.20">
    <property type="entry name" value="MFS general substrate transporter like domains"/>
    <property type="match status" value="2"/>
</dbReference>
<dbReference type="EMBL" id="DYXM01000041">
    <property type="protein sequence ID" value="HJE89784.1"/>
    <property type="molecule type" value="Genomic_DNA"/>
</dbReference>
<dbReference type="Pfam" id="PF07690">
    <property type="entry name" value="MFS_1"/>
    <property type="match status" value="1"/>
</dbReference>
<keyword evidence="2 5" id="KW-0812">Transmembrane</keyword>
<dbReference type="PANTHER" id="PTHR23514">
    <property type="entry name" value="BYPASS OF STOP CODON PROTEIN 6"/>
    <property type="match status" value="1"/>
</dbReference>
<protein>
    <submittedName>
        <fullName evidence="7">MFS transporter</fullName>
    </submittedName>
</protein>
<dbReference type="PANTHER" id="PTHR23514:SF13">
    <property type="entry name" value="INNER MEMBRANE PROTEIN YBJJ"/>
    <property type="match status" value="1"/>
</dbReference>
<gene>
    <name evidence="7" type="ORF">K8V11_02080</name>
</gene>
<comment type="subcellular location">
    <subcellularLocation>
        <location evidence="1">Cell membrane</location>
        <topology evidence="1">Multi-pass membrane protein</topology>
    </subcellularLocation>
</comment>
<keyword evidence="3 5" id="KW-1133">Transmembrane helix</keyword>
<feature type="transmembrane region" description="Helical" evidence="5">
    <location>
        <begin position="258"/>
        <end position="279"/>
    </location>
</feature>
<feature type="transmembrane region" description="Helical" evidence="5">
    <location>
        <begin position="46"/>
        <end position="68"/>
    </location>
</feature>
<dbReference type="PROSITE" id="PS50850">
    <property type="entry name" value="MFS"/>
    <property type="match status" value="1"/>
</dbReference>
<dbReference type="RefSeq" id="WP_303910555.1">
    <property type="nucleotide sequence ID" value="NZ_DYXM01000041.1"/>
</dbReference>
<keyword evidence="4 5" id="KW-0472">Membrane</keyword>
<evidence type="ECO:0000256" key="3">
    <source>
        <dbReference type="ARBA" id="ARBA00022989"/>
    </source>
</evidence>
<feature type="transmembrane region" description="Helical" evidence="5">
    <location>
        <begin position="375"/>
        <end position="397"/>
    </location>
</feature>
<dbReference type="InterPro" id="IPR011701">
    <property type="entry name" value="MFS"/>
</dbReference>
<feature type="transmembrane region" description="Helical" evidence="5">
    <location>
        <begin position="164"/>
        <end position="186"/>
    </location>
</feature>
<feature type="transmembrane region" description="Helical" evidence="5">
    <location>
        <begin position="101"/>
        <end position="122"/>
    </location>
</feature>
<evidence type="ECO:0000259" key="6">
    <source>
        <dbReference type="PROSITE" id="PS50850"/>
    </source>
</evidence>
<feature type="transmembrane region" description="Helical" evidence="5">
    <location>
        <begin position="311"/>
        <end position="333"/>
    </location>
</feature>
<dbReference type="CDD" id="cd17393">
    <property type="entry name" value="MFS_MosC_like"/>
    <property type="match status" value="1"/>
</dbReference>
<evidence type="ECO:0000256" key="5">
    <source>
        <dbReference type="SAM" id="Phobius"/>
    </source>
</evidence>
<dbReference type="GO" id="GO:0005886">
    <property type="term" value="C:plasma membrane"/>
    <property type="evidence" value="ECO:0007669"/>
    <property type="project" value="UniProtKB-SubCell"/>
</dbReference>
<feature type="domain" description="Major facilitator superfamily (MFS) profile" evidence="6">
    <location>
        <begin position="9"/>
        <end position="404"/>
    </location>
</feature>
<dbReference type="GO" id="GO:0022857">
    <property type="term" value="F:transmembrane transporter activity"/>
    <property type="evidence" value="ECO:0007669"/>
    <property type="project" value="InterPro"/>
</dbReference>
<dbReference type="SUPFAM" id="SSF103473">
    <property type="entry name" value="MFS general substrate transporter"/>
    <property type="match status" value="1"/>
</dbReference>
<dbReference type="Proteomes" id="UP000776650">
    <property type="component" value="Unassembled WGS sequence"/>
</dbReference>
<proteinExistence type="predicted"/>
<dbReference type="InterPro" id="IPR051788">
    <property type="entry name" value="MFS_Transporter"/>
</dbReference>
<dbReference type="InterPro" id="IPR020846">
    <property type="entry name" value="MFS_dom"/>
</dbReference>
<feature type="transmembrane region" description="Helical" evidence="5">
    <location>
        <begin position="75"/>
        <end position="95"/>
    </location>
</feature>
<feature type="transmembrane region" description="Helical" evidence="5">
    <location>
        <begin position="286"/>
        <end position="305"/>
    </location>
</feature>
<accession>A0A921F3E0</accession>
<sequence>MGNSALRSRQWALLALIFVPGISMASWVTRTPAIRDHLGASTAQMGLILFGLSIGSMLGILSSGALVARFGARAIAALGTVAIVAAMPVIGIGTLADVAGLVALGLFLFGAGMGSGEVALNVEGAAIEAAAEKTFLPLLHGFFSLGTVIGAAAGITATAADFDVVTHMLIIGAVTAALFAVSIGRLPAGTGKAERRQGRGAERDEGARAPGALVLLRDRRLLCIGYIVLAMALAEGTANDWLPLLMVDGHGFAPAMGSTVYLVFAAAMTLGRFCGGAVVDRFGRAPILAASAVSAALGLAVVAFVDVPWAAMAAVVLWGLGASLGFPVALSAAGGSATEPGGADAAARVSLSATIGYLAFLAGPPTLGLVGEDFGLRNALVIPLVAVLAAIAAAPALRGSAAERVVEPRSTRSAS</sequence>
<dbReference type="AlphaFoldDB" id="A0A921F3E0"/>
<evidence type="ECO:0000256" key="2">
    <source>
        <dbReference type="ARBA" id="ARBA00022692"/>
    </source>
</evidence>
<comment type="caution">
    <text evidence="7">The sequence shown here is derived from an EMBL/GenBank/DDBJ whole genome shotgun (WGS) entry which is preliminary data.</text>
</comment>
<dbReference type="InterPro" id="IPR036259">
    <property type="entry name" value="MFS_trans_sf"/>
</dbReference>
<evidence type="ECO:0000256" key="4">
    <source>
        <dbReference type="ARBA" id="ARBA00023136"/>
    </source>
</evidence>
<evidence type="ECO:0000313" key="7">
    <source>
        <dbReference type="EMBL" id="HJE89784.1"/>
    </source>
</evidence>
<reference evidence="7" key="1">
    <citation type="journal article" date="2021" name="PeerJ">
        <title>Extensive microbial diversity within the chicken gut microbiome revealed by metagenomics and culture.</title>
        <authorList>
            <person name="Gilroy R."/>
            <person name="Ravi A."/>
            <person name="Getino M."/>
            <person name="Pursley I."/>
            <person name="Horton D.L."/>
            <person name="Alikhan N.F."/>
            <person name="Baker D."/>
            <person name="Gharbi K."/>
            <person name="Hall N."/>
            <person name="Watson M."/>
            <person name="Adriaenssens E.M."/>
            <person name="Foster-Nyarko E."/>
            <person name="Jarju S."/>
            <person name="Secka A."/>
            <person name="Antonio M."/>
            <person name="Oren A."/>
            <person name="Chaudhuri R.R."/>
            <person name="La Ragione R."/>
            <person name="Hildebrand F."/>
            <person name="Pallen M.J."/>
        </authorList>
    </citation>
    <scope>NUCLEOTIDE SEQUENCE</scope>
    <source>
        <strain evidence="7">ChiGjej1B1-18357</strain>
    </source>
</reference>
<organism evidence="7 8">
    <name type="scientific">Dietzia timorensis</name>
    <dbReference type="NCBI Taxonomy" id="499555"/>
    <lineage>
        <taxon>Bacteria</taxon>
        <taxon>Bacillati</taxon>
        <taxon>Actinomycetota</taxon>
        <taxon>Actinomycetes</taxon>
        <taxon>Mycobacteriales</taxon>
        <taxon>Dietziaceae</taxon>
        <taxon>Dietzia</taxon>
    </lineage>
</organism>
<feature type="transmembrane region" description="Helical" evidence="5">
    <location>
        <begin position="134"/>
        <end position="158"/>
    </location>
</feature>
<reference evidence="7" key="2">
    <citation type="submission" date="2021-09" db="EMBL/GenBank/DDBJ databases">
        <authorList>
            <person name="Gilroy R."/>
        </authorList>
    </citation>
    <scope>NUCLEOTIDE SEQUENCE</scope>
    <source>
        <strain evidence="7">ChiGjej1B1-18357</strain>
    </source>
</reference>
<feature type="transmembrane region" description="Helical" evidence="5">
    <location>
        <begin position="345"/>
        <end position="363"/>
    </location>
</feature>
<feature type="transmembrane region" description="Helical" evidence="5">
    <location>
        <begin position="221"/>
        <end position="238"/>
    </location>
</feature>
<evidence type="ECO:0000256" key="1">
    <source>
        <dbReference type="ARBA" id="ARBA00004651"/>
    </source>
</evidence>